<evidence type="ECO:0000256" key="4">
    <source>
        <dbReference type="ARBA" id="ARBA00022833"/>
    </source>
</evidence>
<dbReference type="InterPro" id="IPR002328">
    <property type="entry name" value="ADH_Zn_CS"/>
</dbReference>
<reference evidence="9 11" key="1">
    <citation type="journal article" date="2008" name="Genome Biol.">
        <title>The genome sequence of the model ascomycete fungus Podospora anserina.</title>
        <authorList>
            <person name="Espagne E."/>
            <person name="Lespinet O."/>
            <person name="Malagnac F."/>
            <person name="Da Silva C."/>
            <person name="Jaillon O."/>
            <person name="Porcel B.M."/>
            <person name="Couloux A."/>
            <person name="Aury J.-M."/>
            <person name="Segurens B."/>
            <person name="Poulain J."/>
            <person name="Anthouard V."/>
            <person name="Grossetete S."/>
            <person name="Khalili H."/>
            <person name="Coppin E."/>
            <person name="Dequard-Chablat M."/>
            <person name="Picard M."/>
            <person name="Contamine V."/>
            <person name="Arnaise S."/>
            <person name="Bourdais A."/>
            <person name="Berteaux-Lecellier V."/>
            <person name="Gautheret D."/>
            <person name="de Vries R.P."/>
            <person name="Battaglia E."/>
            <person name="Coutinho P.M."/>
            <person name="Danchin E.G.J."/>
            <person name="Henrissat B."/>
            <person name="El Khoury R."/>
            <person name="Sainsard-Chanet A."/>
            <person name="Boivin A."/>
            <person name="Pinan-Lucarre B."/>
            <person name="Sellem C.H."/>
            <person name="Debuchy R."/>
            <person name="Wincker P."/>
            <person name="Weissenbach J."/>
            <person name="Silar P."/>
        </authorList>
    </citation>
    <scope>NUCLEOTIDE SEQUENCE [LARGE SCALE GENOMIC DNA]</scope>
    <source>
        <strain evidence="11">S / ATCC MYA-4624 / DSM 980 / FGSC 10383</strain>
        <strain evidence="9">S mat+</strain>
    </source>
</reference>
<dbReference type="GeneID" id="6197440"/>
<feature type="compositionally biased region" description="Low complexity" evidence="7">
    <location>
        <begin position="352"/>
        <end position="369"/>
    </location>
</feature>
<dbReference type="InterPro" id="IPR013149">
    <property type="entry name" value="ADH-like_C"/>
</dbReference>
<keyword evidence="4 6" id="KW-0862">Zinc</keyword>
<evidence type="ECO:0000313" key="11">
    <source>
        <dbReference type="Proteomes" id="UP000001197"/>
    </source>
</evidence>
<dbReference type="HOGENOM" id="CLU_026673_14_1_1"/>
<dbReference type="InterPro" id="IPR020843">
    <property type="entry name" value="ER"/>
</dbReference>
<dbReference type="PANTHER" id="PTHR43350">
    <property type="entry name" value="NAD-DEPENDENT ALCOHOL DEHYDROGENASE"/>
    <property type="match status" value="1"/>
</dbReference>
<protein>
    <submittedName>
        <fullName evidence="10">Alcohol dehydrogenase</fullName>
    </submittedName>
    <submittedName>
        <fullName evidence="9">Podospora anserina S mat+ genomic DNA chromosome 1, supercontig 1</fullName>
    </submittedName>
</protein>
<dbReference type="InterPro" id="IPR013154">
    <property type="entry name" value="ADH-like_N"/>
</dbReference>
<keyword evidence="3 6" id="KW-0479">Metal-binding</keyword>
<keyword evidence="5" id="KW-0560">Oxidoreductase</keyword>
<dbReference type="PANTHER" id="PTHR43350:SF11">
    <property type="entry name" value="ENOYL REDUCTASE (ER) DOMAIN-CONTAINING PROTEIN"/>
    <property type="match status" value="1"/>
</dbReference>
<dbReference type="Gene3D" id="3.40.50.720">
    <property type="entry name" value="NAD(P)-binding Rossmann-like Domain"/>
    <property type="match status" value="1"/>
</dbReference>
<name>B2A9H4_PODAN</name>
<dbReference type="SMART" id="SM00829">
    <property type="entry name" value="PKS_ER"/>
    <property type="match status" value="1"/>
</dbReference>
<dbReference type="FunFam" id="3.40.50.720:FF:000003">
    <property type="entry name" value="S-(hydroxymethyl)glutathione dehydrogenase"/>
    <property type="match status" value="1"/>
</dbReference>
<evidence type="ECO:0000259" key="8">
    <source>
        <dbReference type="SMART" id="SM00829"/>
    </source>
</evidence>
<gene>
    <name evidence="9" type="ORF">PODANS_1_320</name>
</gene>
<feature type="region of interest" description="Disordered" evidence="7">
    <location>
        <begin position="352"/>
        <end position="398"/>
    </location>
</feature>
<reference evidence="10" key="4">
    <citation type="submission" date="2015-04" db="EMBL/GenBank/DDBJ databases">
        <title>Maintaining two mating types: Structure of the mating type locus and its role in heterokaryosis in Podospora anserina.</title>
        <authorList>
            <person name="Grognet P."/>
            <person name="Bidard F."/>
            <person name="Kuchly C."/>
            <person name="Chan Ho Tong L."/>
            <person name="Coppin E."/>
            <person name="Ait Benkhali J."/>
            <person name="Couloux A."/>
            <person name="Wincker P."/>
            <person name="Debuchy R."/>
            <person name="Silar P."/>
        </authorList>
    </citation>
    <scope>NUCLEOTIDE SEQUENCE</scope>
</reference>
<feature type="compositionally biased region" description="Basic residues" evidence="7">
    <location>
        <begin position="370"/>
        <end position="379"/>
    </location>
</feature>
<evidence type="ECO:0000256" key="3">
    <source>
        <dbReference type="ARBA" id="ARBA00022723"/>
    </source>
</evidence>
<dbReference type="EMBL" id="FO904936">
    <property type="protein sequence ID" value="CDP22364.1"/>
    <property type="molecule type" value="Genomic_DNA"/>
</dbReference>
<dbReference type="GO" id="GO:0016491">
    <property type="term" value="F:oxidoreductase activity"/>
    <property type="evidence" value="ECO:0007669"/>
    <property type="project" value="UniProtKB-KW"/>
</dbReference>
<dbReference type="RefSeq" id="XP_001912242.1">
    <property type="nucleotide sequence ID" value="XM_001912207.1"/>
</dbReference>
<feature type="domain" description="Enoyl reductase (ER)" evidence="8">
    <location>
        <begin position="12"/>
        <end position="313"/>
    </location>
</feature>
<dbReference type="eggNOG" id="KOG0022">
    <property type="taxonomic scope" value="Eukaryota"/>
</dbReference>
<dbReference type="CDD" id="cd08278">
    <property type="entry name" value="benzyl_alcohol_DH"/>
    <property type="match status" value="1"/>
</dbReference>
<proteinExistence type="inferred from homology"/>
<dbReference type="VEuPathDB" id="FungiDB:PODANS_1_320"/>
<dbReference type="PROSITE" id="PS00059">
    <property type="entry name" value="ADH_ZINC"/>
    <property type="match status" value="1"/>
</dbReference>
<keyword evidence="11" id="KW-1185">Reference proteome</keyword>
<dbReference type="EMBL" id="CU633438">
    <property type="protein sequence ID" value="CAP59721.1"/>
    <property type="molecule type" value="Genomic_DNA"/>
</dbReference>
<dbReference type="OrthoDB" id="1560166at2759"/>
<dbReference type="Pfam" id="PF00107">
    <property type="entry name" value="ADH_zinc_N"/>
    <property type="match status" value="1"/>
</dbReference>
<comment type="cofactor">
    <cofactor evidence="1 6">
        <name>Zn(2+)</name>
        <dbReference type="ChEBI" id="CHEBI:29105"/>
    </cofactor>
</comment>
<dbReference type="InterPro" id="IPR036291">
    <property type="entry name" value="NAD(P)-bd_dom_sf"/>
</dbReference>
<organism evidence="9">
    <name type="scientific">Podospora anserina (strain S / ATCC MYA-4624 / DSM 980 / FGSC 10383)</name>
    <name type="common">Pleurage anserina</name>
    <dbReference type="NCBI Taxonomy" id="515849"/>
    <lineage>
        <taxon>Eukaryota</taxon>
        <taxon>Fungi</taxon>
        <taxon>Dikarya</taxon>
        <taxon>Ascomycota</taxon>
        <taxon>Pezizomycotina</taxon>
        <taxon>Sordariomycetes</taxon>
        <taxon>Sordariomycetidae</taxon>
        <taxon>Sordariales</taxon>
        <taxon>Podosporaceae</taxon>
        <taxon>Podospora</taxon>
        <taxon>Podospora anserina</taxon>
    </lineage>
</organism>
<comment type="similarity">
    <text evidence="2 6">Belongs to the zinc-containing alcohol dehydrogenase family.</text>
</comment>
<evidence type="ECO:0000313" key="9">
    <source>
        <dbReference type="EMBL" id="CAP59721.1"/>
    </source>
</evidence>
<dbReference type="Gene3D" id="3.90.180.10">
    <property type="entry name" value="Medium-chain alcohol dehydrogenases, catalytic domain"/>
    <property type="match status" value="1"/>
</dbReference>
<reference evidence="11" key="3">
    <citation type="journal article" date="2014" name="Genetics">
        <title>Maintaining two mating types: Structure of the mating type locus and its role in heterokaryosis in Podospora anserina.</title>
        <authorList>
            <person name="Grognet P."/>
            <person name="Bidard F."/>
            <person name="Kuchly C."/>
            <person name="Tong L.C.H."/>
            <person name="Coppin E."/>
            <person name="Benkhali J.A."/>
            <person name="Couloux A."/>
            <person name="Wincker P."/>
            <person name="Debuchy R."/>
            <person name="Silar P."/>
        </authorList>
    </citation>
    <scope>GENOME REANNOTATION</scope>
    <source>
        <strain evidence="11">S / ATCC MYA-4624 / DSM 980 / FGSC 10383</strain>
    </source>
</reference>
<dbReference type="Proteomes" id="UP000001197">
    <property type="component" value="Chromosome 1"/>
</dbReference>
<accession>B2A9H4</accession>
<dbReference type="STRING" id="515849.B2A9H4"/>
<evidence type="ECO:0000256" key="5">
    <source>
        <dbReference type="ARBA" id="ARBA00023002"/>
    </source>
</evidence>
<dbReference type="AlphaFoldDB" id="B2A9H4"/>
<evidence type="ECO:0000256" key="6">
    <source>
        <dbReference type="RuleBase" id="RU361277"/>
    </source>
</evidence>
<dbReference type="InterPro" id="IPR011032">
    <property type="entry name" value="GroES-like_sf"/>
</dbReference>
<dbReference type="SUPFAM" id="SSF51735">
    <property type="entry name" value="NAD(P)-binding Rossmann-fold domains"/>
    <property type="match status" value="1"/>
</dbReference>
<dbReference type="Pfam" id="PF08240">
    <property type="entry name" value="ADH_N"/>
    <property type="match status" value="1"/>
</dbReference>
<evidence type="ECO:0000256" key="7">
    <source>
        <dbReference type="SAM" id="MobiDB-lite"/>
    </source>
</evidence>
<evidence type="ECO:0000313" key="10">
    <source>
        <dbReference type="EMBL" id="CDP22364.1"/>
    </source>
</evidence>
<evidence type="ECO:0000256" key="1">
    <source>
        <dbReference type="ARBA" id="ARBA00001947"/>
    </source>
</evidence>
<evidence type="ECO:0000256" key="2">
    <source>
        <dbReference type="ARBA" id="ARBA00008072"/>
    </source>
</evidence>
<reference evidence="9" key="2">
    <citation type="submission" date="2008-07" db="EMBL/GenBank/DDBJ databases">
        <authorList>
            <person name="Genoscope - CEA"/>
        </authorList>
    </citation>
    <scope>NUCLEOTIDE SEQUENCE</scope>
    <source>
        <strain evidence="9">S mat+</strain>
    </source>
</reference>
<dbReference type="SUPFAM" id="SSF50129">
    <property type="entry name" value="GroES-like"/>
    <property type="match status" value="1"/>
</dbReference>
<dbReference type="GO" id="GO:0008270">
    <property type="term" value="F:zinc ion binding"/>
    <property type="evidence" value="ECO:0007669"/>
    <property type="project" value="InterPro"/>
</dbReference>
<sequence length="398" mass="41720">MSRTTTALVAPELNGKFELREVYLDALQADEVLVEMQASGLCHTDLSCAVGILPCRPNAVLGHEGGGVVVQTGSAVSHVQPGDKVLLSFTHCETCAACTSGHPAYCHTFNDRNFGGARPDGSSAMLTKPGGEPIYSTFFGQSSFARHSLVHRSSVVRVPAETDLALYAPLGCGMQTGAGAVLNSLNVKEGSTVAVFGVGSVGMAAVMAAAKIRKARIVIAVDLQQSRLDLAKELGATHGVLGNAKDVVQQIRDICQSNGCDYAVDATGVPFVIKTMIDSLGTLGRASTVGAPGPGNNVAVDIMEHLTYGKEYVGCCEGDSLPKEVSSPFFPLLWALTDMTLPSLCPISSSSIKRATSRSTGSSSTTTSRTTRRPLRTARRVAPSRLFSSGEGRRKKGE</sequence>
<dbReference type="KEGG" id="pan:PODANSg09288"/>